<keyword evidence="5 13" id="KW-0812">Transmembrane</keyword>
<keyword evidence="7" id="KW-0653">Protein transport</keyword>
<proteinExistence type="inferred from homology"/>
<protein>
    <submittedName>
        <fullName evidence="14">Nucleoporin protein Ndc1-Nup</fullName>
    </submittedName>
</protein>
<dbReference type="OrthoDB" id="67850at2759"/>
<feature type="transmembrane region" description="Helical" evidence="13">
    <location>
        <begin position="44"/>
        <end position="64"/>
    </location>
</feature>
<feature type="transmembrane region" description="Helical" evidence="13">
    <location>
        <begin position="84"/>
        <end position="106"/>
    </location>
</feature>
<evidence type="ECO:0000313" key="14">
    <source>
        <dbReference type="EMBL" id="GJE99489.1"/>
    </source>
</evidence>
<dbReference type="GO" id="GO:0005816">
    <property type="term" value="C:spindle pole body"/>
    <property type="evidence" value="ECO:0007669"/>
    <property type="project" value="TreeGrafter"/>
</dbReference>
<evidence type="ECO:0000256" key="1">
    <source>
        <dbReference type="ARBA" id="ARBA00004232"/>
    </source>
</evidence>
<dbReference type="GO" id="GO:0015031">
    <property type="term" value="P:protein transport"/>
    <property type="evidence" value="ECO:0007669"/>
    <property type="project" value="UniProtKB-KW"/>
</dbReference>
<comment type="caution">
    <text evidence="14">The sequence shown here is derived from an EMBL/GenBank/DDBJ whole genome shotgun (WGS) entry which is preliminary data.</text>
</comment>
<evidence type="ECO:0000256" key="11">
    <source>
        <dbReference type="ARBA" id="ARBA00023136"/>
    </source>
</evidence>
<dbReference type="GO" id="GO:0051028">
    <property type="term" value="P:mRNA transport"/>
    <property type="evidence" value="ECO:0007669"/>
    <property type="project" value="UniProtKB-KW"/>
</dbReference>
<dbReference type="PANTHER" id="PTHR13269">
    <property type="entry name" value="NUCLEOPORIN NDC1"/>
    <property type="match status" value="1"/>
</dbReference>
<keyword evidence="12" id="KW-0539">Nucleus</keyword>
<dbReference type="GO" id="GO:0006999">
    <property type="term" value="P:nuclear pore organization"/>
    <property type="evidence" value="ECO:0007669"/>
    <property type="project" value="TreeGrafter"/>
</dbReference>
<dbReference type="Pfam" id="PF09531">
    <property type="entry name" value="Ndc1_Nup"/>
    <property type="match status" value="1"/>
</dbReference>
<feature type="transmembrane region" description="Helical" evidence="13">
    <location>
        <begin position="186"/>
        <end position="205"/>
    </location>
</feature>
<keyword evidence="8 13" id="KW-1133">Transmembrane helix</keyword>
<comment type="similarity">
    <text evidence="3">Belongs to the NDC1 family.</text>
</comment>
<dbReference type="AlphaFoldDB" id="A0A9P3LM98"/>
<dbReference type="GO" id="GO:0031965">
    <property type="term" value="C:nuclear membrane"/>
    <property type="evidence" value="ECO:0007669"/>
    <property type="project" value="UniProtKB-SubCell"/>
</dbReference>
<evidence type="ECO:0000256" key="8">
    <source>
        <dbReference type="ARBA" id="ARBA00022989"/>
    </source>
</evidence>
<evidence type="ECO:0000256" key="6">
    <source>
        <dbReference type="ARBA" id="ARBA00022816"/>
    </source>
</evidence>
<reference evidence="14 15" key="1">
    <citation type="submission" date="2021-08" db="EMBL/GenBank/DDBJ databases">
        <title>Draft Genome Sequence of Phanerochaete sordida strain YK-624.</title>
        <authorList>
            <person name="Mori T."/>
            <person name="Dohra H."/>
            <person name="Suzuki T."/>
            <person name="Kawagishi H."/>
            <person name="Hirai H."/>
        </authorList>
    </citation>
    <scope>NUCLEOTIDE SEQUENCE [LARGE SCALE GENOMIC DNA]</scope>
    <source>
        <strain evidence="14 15">YK-624</strain>
    </source>
</reference>
<evidence type="ECO:0000256" key="13">
    <source>
        <dbReference type="SAM" id="Phobius"/>
    </source>
</evidence>
<accession>A0A9P3LM98</accession>
<dbReference type="PANTHER" id="PTHR13269:SF6">
    <property type="entry name" value="NUCLEOPORIN NDC1"/>
    <property type="match status" value="1"/>
</dbReference>
<feature type="transmembrane region" description="Helical" evidence="13">
    <location>
        <begin position="138"/>
        <end position="159"/>
    </location>
</feature>
<keyword evidence="6" id="KW-0509">mRNA transport</keyword>
<dbReference type="GO" id="GO:0070762">
    <property type="term" value="C:nuclear pore transmembrane ring"/>
    <property type="evidence" value="ECO:0007669"/>
    <property type="project" value="TreeGrafter"/>
</dbReference>
<feature type="transmembrane region" description="Helical" evidence="13">
    <location>
        <begin position="226"/>
        <end position="247"/>
    </location>
</feature>
<dbReference type="EMBL" id="BPQB01000110">
    <property type="protein sequence ID" value="GJE99489.1"/>
    <property type="molecule type" value="Genomic_DNA"/>
</dbReference>
<keyword evidence="9" id="KW-0811">Translocation</keyword>
<dbReference type="GO" id="GO:0070631">
    <property type="term" value="P:spindle pole body localization"/>
    <property type="evidence" value="ECO:0007669"/>
    <property type="project" value="TreeGrafter"/>
</dbReference>
<evidence type="ECO:0000313" key="15">
    <source>
        <dbReference type="Proteomes" id="UP000703269"/>
    </source>
</evidence>
<keyword evidence="15" id="KW-1185">Reference proteome</keyword>
<keyword evidence="11 13" id="KW-0472">Membrane</keyword>
<evidence type="ECO:0000256" key="7">
    <source>
        <dbReference type="ARBA" id="ARBA00022927"/>
    </source>
</evidence>
<dbReference type="GO" id="GO:0030674">
    <property type="term" value="F:protein-macromolecule adaptor activity"/>
    <property type="evidence" value="ECO:0007669"/>
    <property type="project" value="TreeGrafter"/>
</dbReference>
<name>A0A9P3LM98_9APHY</name>
<evidence type="ECO:0000256" key="12">
    <source>
        <dbReference type="ARBA" id="ARBA00023242"/>
    </source>
</evidence>
<evidence type="ECO:0000256" key="3">
    <source>
        <dbReference type="ARBA" id="ARBA00005760"/>
    </source>
</evidence>
<evidence type="ECO:0000256" key="5">
    <source>
        <dbReference type="ARBA" id="ARBA00022692"/>
    </source>
</evidence>
<evidence type="ECO:0000256" key="10">
    <source>
        <dbReference type="ARBA" id="ARBA00023132"/>
    </source>
</evidence>
<dbReference type="InterPro" id="IPR019049">
    <property type="entry name" value="Nucleoporin_prot_Ndc1/Nup"/>
</dbReference>
<evidence type="ECO:0000256" key="9">
    <source>
        <dbReference type="ARBA" id="ARBA00023010"/>
    </source>
</evidence>
<organism evidence="14 15">
    <name type="scientific">Phanerochaete sordida</name>
    <dbReference type="NCBI Taxonomy" id="48140"/>
    <lineage>
        <taxon>Eukaryota</taxon>
        <taxon>Fungi</taxon>
        <taxon>Dikarya</taxon>
        <taxon>Basidiomycota</taxon>
        <taxon>Agaricomycotina</taxon>
        <taxon>Agaricomycetes</taxon>
        <taxon>Polyporales</taxon>
        <taxon>Phanerochaetaceae</taxon>
        <taxon>Phanerochaete</taxon>
    </lineage>
</organism>
<evidence type="ECO:0000256" key="2">
    <source>
        <dbReference type="ARBA" id="ARBA00004567"/>
    </source>
</evidence>
<dbReference type="Proteomes" id="UP000703269">
    <property type="component" value="Unassembled WGS sequence"/>
</dbReference>
<keyword evidence="10" id="KW-0906">Nuclear pore complex</keyword>
<sequence length="698" mass="75370">MSAPAPATPMKALPSNLALRAAPAVPAAAQNYEPLVKNVLRQRLLSRTFTYSAAFCWMLVVLASTARQGGVSRLGLVGVLVNPFLPRTLGLAFTIWAVGVLPVLVLRKLYLTATPTSASSPSSVYHAALSKSSTLRSLAVYLASASLLTAVHVITALIFEARAGSDPRLNVFVKSKKHPYYLNGRLLYLISSQLSLAAFYVLRNVMMDRLAVRWTGSMSSRAQNDVPSFMLGRILTVIISASLLTAIGTVAHIFLFGLARAVALPVIFQLPFVSRLLRPFLAHFLRGSFSLTLLTKHTGLIFRAFMLGLMTVSTWDFAESLFDTFVAEPVNVSQVTADPAVTLVSGTTSQDLYYKHFAYAELAQFAKDETNAGSTKRVALFTDQKYNPSLWSTLTRETLLVLGRDYQLLLRRGAPEAAAPPPAAPAQKLDAPPQIPKTPYITASVLKGKSASPLHSALETIASDGSVTVALASAAEAGASQVPELFRSVMPSQTAAVAETAGAAVETVKKGEQEILQLAALPGKWREQLQQELVARAPGVVRGGAAQLAHWWRRERVHKVVEAALPNRKLDGLAADALCSLVCASLAEDRYGVVQRDIPRILEALLSFLAAVEEYQSEIVAQHPLPSPEEMGQLSPKEAAEKQELALDLARAGDALSEVADPLKDGIVRIVRTFGDKLSAFKFPPRIARKLQGFVDYN</sequence>
<evidence type="ECO:0000256" key="4">
    <source>
        <dbReference type="ARBA" id="ARBA00022448"/>
    </source>
</evidence>
<keyword evidence="4" id="KW-0813">Transport</keyword>
<gene>
    <name evidence="14" type="ORF">PsYK624_157530</name>
</gene>
<comment type="subcellular location">
    <subcellularLocation>
        <location evidence="1">Nucleus membrane</location>
        <topology evidence="1">Multi-pass membrane protein</topology>
    </subcellularLocation>
    <subcellularLocation>
        <location evidence="2">Nucleus</location>
        <location evidence="2">Nuclear pore complex</location>
    </subcellularLocation>
</comment>